<dbReference type="RefSeq" id="WP_277423859.1">
    <property type="nucleotide sequence ID" value="NZ_JBHRSX010000101.1"/>
</dbReference>
<evidence type="ECO:0000313" key="2">
    <source>
        <dbReference type="EMBL" id="MFC3204250.1"/>
    </source>
</evidence>
<sequence length="44" mass="4912">MIKKWLKSLPDQERAGVTTLLVFCAIVLLIALGLTVFDILRQAL</sequence>
<keyword evidence="1" id="KW-0472">Membrane</keyword>
<comment type="caution">
    <text evidence="2">The sequence shown here is derived from an EMBL/GenBank/DDBJ whole genome shotgun (WGS) entry which is preliminary data.</text>
</comment>
<gene>
    <name evidence="2" type="ORF">ACFOEW_20795</name>
</gene>
<evidence type="ECO:0000256" key="1">
    <source>
        <dbReference type="SAM" id="Phobius"/>
    </source>
</evidence>
<dbReference type="EMBL" id="JBHRSX010000101">
    <property type="protein sequence ID" value="MFC3204250.1"/>
    <property type="molecule type" value="Genomic_DNA"/>
</dbReference>
<reference evidence="3" key="1">
    <citation type="journal article" date="2019" name="Int. J. Syst. Evol. Microbiol.">
        <title>The Global Catalogue of Microorganisms (GCM) 10K type strain sequencing project: providing services to taxonomists for standard genome sequencing and annotation.</title>
        <authorList>
            <consortium name="The Broad Institute Genomics Platform"/>
            <consortium name="The Broad Institute Genome Sequencing Center for Infectious Disease"/>
            <person name="Wu L."/>
            <person name="Ma J."/>
        </authorList>
    </citation>
    <scope>NUCLEOTIDE SEQUENCE [LARGE SCALE GENOMIC DNA]</scope>
    <source>
        <strain evidence="3">KCTC 52449</strain>
    </source>
</reference>
<protein>
    <submittedName>
        <fullName evidence="2">Uncharacterized protein</fullName>
    </submittedName>
</protein>
<accession>A0ABV7K4A2</accession>
<keyword evidence="1" id="KW-0812">Transmembrane</keyword>
<name>A0ABV7K4A2_9ALTE</name>
<organism evidence="2 3">
    <name type="scientific">Alteromonas oceani</name>
    <dbReference type="NCBI Taxonomy" id="2071609"/>
    <lineage>
        <taxon>Bacteria</taxon>
        <taxon>Pseudomonadati</taxon>
        <taxon>Pseudomonadota</taxon>
        <taxon>Gammaproteobacteria</taxon>
        <taxon>Alteromonadales</taxon>
        <taxon>Alteromonadaceae</taxon>
        <taxon>Alteromonas/Salinimonas group</taxon>
        <taxon>Alteromonas</taxon>
    </lineage>
</organism>
<keyword evidence="3" id="KW-1185">Reference proteome</keyword>
<evidence type="ECO:0000313" key="3">
    <source>
        <dbReference type="Proteomes" id="UP001595477"/>
    </source>
</evidence>
<keyword evidence="1" id="KW-1133">Transmembrane helix</keyword>
<feature type="transmembrane region" description="Helical" evidence="1">
    <location>
        <begin position="20"/>
        <end position="40"/>
    </location>
</feature>
<dbReference type="Proteomes" id="UP001595477">
    <property type="component" value="Unassembled WGS sequence"/>
</dbReference>
<proteinExistence type="predicted"/>